<evidence type="ECO:0000313" key="3">
    <source>
        <dbReference type="Proteomes" id="UP000268007"/>
    </source>
</evidence>
<comment type="caution">
    <text evidence="2">The sequence shown here is derived from an EMBL/GenBank/DDBJ whole genome shotgun (WGS) entry which is preliminary data.</text>
</comment>
<evidence type="ECO:0000256" key="1">
    <source>
        <dbReference type="SAM" id="Phobius"/>
    </source>
</evidence>
<feature type="transmembrane region" description="Helical" evidence="1">
    <location>
        <begin position="100"/>
        <end position="121"/>
    </location>
</feature>
<dbReference type="RefSeq" id="WP_121199237.1">
    <property type="nucleotide sequence ID" value="NZ_RBKU01000001.1"/>
</dbReference>
<organism evidence="2 3">
    <name type="scientific">Mucilaginibacter gracilis</name>
    <dbReference type="NCBI Taxonomy" id="423350"/>
    <lineage>
        <taxon>Bacteria</taxon>
        <taxon>Pseudomonadati</taxon>
        <taxon>Bacteroidota</taxon>
        <taxon>Sphingobacteriia</taxon>
        <taxon>Sphingobacteriales</taxon>
        <taxon>Sphingobacteriaceae</taxon>
        <taxon>Mucilaginibacter</taxon>
    </lineage>
</organism>
<dbReference type="AlphaFoldDB" id="A0A495J6Y7"/>
<dbReference type="Proteomes" id="UP000268007">
    <property type="component" value="Unassembled WGS sequence"/>
</dbReference>
<feature type="transmembrane region" description="Helical" evidence="1">
    <location>
        <begin position="12"/>
        <end position="32"/>
    </location>
</feature>
<keyword evidence="3" id="KW-1185">Reference proteome</keyword>
<gene>
    <name evidence="2" type="ORF">BDD43_3993</name>
</gene>
<keyword evidence="1" id="KW-1133">Transmembrane helix</keyword>
<keyword evidence="1" id="KW-0472">Membrane</keyword>
<evidence type="ECO:0000313" key="2">
    <source>
        <dbReference type="EMBL" id="RKR83779.1"/>
    </source>
</evidence>
<feature type="transmembrane region" description="Helical" evidence="1">
    <location>
        <begin position="75"/>
        <end position="93"/>
    </location>
</feature>
<keyword evidence="1" id="KW-0812">Transmembrane</keyword>
<reference evidence="2 3" key="1">
    <citation type="submission" date="2018-10" db="EMBL/GenBank/DDBJ databases">
        <title>Genomic Encyclopedia of Archaeal and Bacterial Type Strains, Phase II (KMG-II): from individual species to whole genera.</title>
        <authorList>
            <person name="Goeker M."/>
        </authorList>
    </citation>
    <scope>NUCLEOTIDE SEQUENCE [LARGE SCALE GENOMIC DNA]</scope>
    <source>
        <strain evidence="2 3">DSM 18602</strain>
    </source>
</reference>
<sequence>MPTQLNIGPVKNLNYQILVIYLLVYAGFYYALSCAYMLCIKYAFNDVFAAINGNKKQLEITALTYAEIWVSYKPIIVFLFIAICSNIFFYFKFRKNLTEINIVLGSILLFFITQNCITHLLH</sequence>
<protein>
    <submittedName>
        <fullName evidence="2">Uncharacterized protein</fullName>
    </submittedName>
</protein>
<dbReference type="EMBL" id="RBKU01000001">
    <property type="protein sequence ID" value="RKR83779.1"/>
    <property type="molecule type" value="Genomic_DNA"/>
</dbReference>
<name>A0A495J6Y7_9SPHI</name>
<accession>A0A495J6Y7</accession>
<proteinExistence type="predicted"/>